<dbReference type="EMBL" id="JBHLXJ010000013">
    <property type="protein sequence ID" value="MFC0350423.1"/>
    <property type="molecule type" value="Genomic_DNA"/>
</dbReference>
<keyword evidence="4" id="KW-1185">Reference proteome</keyword>
<keyword evidence="1" id="KW-0812">Transmembrane</keyword>
<accession>A0ABV6IFP6</accession>
<dbReference type="InterPro" id="IPR058058">
    <property type="entry name" value="CBU_0592-like"/>
</dbReference>
<evidence type="ECO:0000259" key="2">
    <source>
        <dbReference type="Pfam" id="PF26604"/>
    </source>
</evidence>
<reference evidence="3 4" key="1">
    <citation type="submission" date="2024-09" db="EMBL/GenBank/DDBJ databases">
        <authorList>
            <person name="Sun Q."/>
            <person name="Mori K."/>
        </authorList>
    </citation>
    <scope>NUCLEOTIDE SEQUENCE [LARGE SCALE GENOMIC DNA]</scope>
    <source>
        <strain evidence="3 4">CCM 8677</strain>
    </source>
</reference>
<proteinExistence type="predicted"/>
<feature type="transmembrane region" description="Helical" evidence="1">
    <location>
        <begin position="12"/>
        <end position="29"/>
    </location>
</feature>
<keyword evidence="1" id="KW-0472">Membrane</keyword>
<feature type="domain" description="CBU-0592-like" evidence="2">
    <location>
        <begin position="13"/>
        <end position="82"/>
    </location>
</feature>
<comment type="caution">
    <text evidence="3">The sequence shown here is derived from an EMBL/GenBank/DDBJ whole genome shotgun (WGS) entry which is preliminary data.</text>
</comment>
<dbReference type="Pfam" id="PF26604">
    <property type="entry name" value="CBU_0592"/>
    <property type="match status" value="1"/>
</dbReference>
<name>A0ABV6IFP6_9BURK</name>
<feature type="transmembrane region" description="Helical" evidence="1">
    <location>
        <begin position="63"/>
        <end position="81"/>
    </location>
</feature>
<evidence type="ECO:0000313" key="4">
    <source>
        <dbReference type="Proteomes" id="UP001589844"/>
    </source>
</evidence>
<dbReference type="RefSeq" id="WP_390212711.1">
    <property type="nucleotide sequence ID" value="NZ_JBHLXJ010000013.1"/>
</dbReference>
<keyword evidence="1" id="KW-1133">Transmembrane helix</keyword>
<dbReference type="Proteomes" id="UP001589844">
    <property type="component" value="Unassembled WGS sequence"/>
</dbReference>
<protein>
    <recommendedName>
        <fullName evidence="2">CBU-0592-like domain-containing protein</fullName>
    </recommendedName>
</protein>
<feature type="transmembrane region" description="Helical" evidence="1">
    <location>
        <begin position="35"/>
        <end position="56"/>
    </location>
</feature>
<gene>
    <name evidence="3" type="ORF">ACFFJH_11440</name>
</gene>
<organism evidence="3 4">
    <name type="scientific">Undibacterium danionis</name>
    <dbReference type="NCBI Taxonomy" id="1812100"/>
    <lineage>
        <taxon>Bacteria</taxon>
        <taxon>Pseudomonadati</taxon>
        <taxon>Pseudomonadota</taxon>
        <taxon>Betaproteobacteria</taxon>
        <taxon>Burkholderiales</taxon>
        <taxon>Oxalobacteraceae</taxon>
        <taxon>Undibacterium</taxon>
    </lineage>
</organism>
<evidence type="ECO:0000313" key="3">
    <source>
        <dbReference type="EMBL" id="MFC0350423.1"/>
    </source>
</evidence>
<evidence type="ECO:0000256" key="1">
    <source>
        <dbReference type="SAM" id="Phobius"/>
    </source>
</evidence>
<sequence length="84" mass="9399">MKIPHIPQDKYLNYIGWGGGIVCLIAYGLNIQELLASTSLGFLSMNVFGCCCLIYYTYKKAAFANTFLNSVYLFMTLLALSKQI</sequence>